<dbReference type="PRINTS" id="PR00778">
    <property type="entry name" value="HTHARSR"/>
</dbReference>
<keyword evidence="2 5" id="KW-0238">DNA-binding</keyword>
<dbReference type="Gene3D" id="1.10.10.10">
    <property type="entry name" value="Winged helix-like DNA-binding domain superfamily/Winged helix DNA-binding domain"/>
    <property type="match status" value="1"/>
</dbReference>
<evidence type="ECO:0000313" key="6">
    <source>
        <dbReference type="Proteomes" id="UP000198598"/>
    </source>
</evidence>
<keyword evidence="6" id="KW-1185">Reference proteome</keyword>
<name>A0A1I1HYG2_9BACT</name>
<dbReference type="InterPro" id="IPR036388">
    <property type="entry name" value="WH-like_DNA-bd_sf"/>
</dbReference>
<dbReference type="InterPro" id="IPR011991">
    <property type="entry name" value="ArsR-like_HTH"/>
</dbReference>
<dbReference type="InterPro" id="IPR036390">
    <property type="entry name" value="WH_DNA-bd_sf"/>
</dbReference>
<dbReference type="Pfam" id="PF01022">
    <property type="entry name" value="HTH_5"/>
    <property type="match status" value="1"/>
</dbReference>
<dbReference type="PANTHER" id="PTHR33154">
    <property type="entry name" value="TRANSCRIPTIONAL REGULATOR, ARSR FAMILY"/>
    <property type="match status" value="1"/>
</dbReference>
<evidence type="ECO:0000259" key="4">
    <source>
        <dbReference type="PROSITE" id="PS50987"/>
    </source>
</evidence>
<dbReference type="EMBL" id="FOLQ01000001">
    <property type="protein sequence ID" value="SFC28984.1"/>
    <property type="molecule type" value="Genomic_DNA"/>
</dbReference>
<dbReference type="InterPro" id="IPR051081">
    <property type="entry name" value="HTH_MetalResp_TranReg"/>
</dbReference>
<feature type="domain" description="HTH arsR-type" evidence="4">
    <location>
        <begin position="7"/>
        <end position="98"/>
    </location>
</feature>
<evidence type="ECO:0000256" key="2">
    <source>
        <dbReference type="ARBA" id="ARBA00023125"/>
    </source>
</evidence>
<keyword evidence="1" id="KW-0805">Transcription regulation</keyword>
<evidence type="ECO:0000313" key="5">
    <source>
        <dbReference type="EMBL" id="SFC28984.1"/>
    </source>
</evidence>
<gene>
    <name evidence="5" type="ORF">SAMN05216167_101808</name>
</gene>
<protein>
    <submittedName>
        <fullName evidence="5">DNA-binding transcriptional regulator, ArsR family</fullName>
    </submittedName>
</protein>
<keyword evidence="3" id="KW-0804">Transcription</keyword>
<dbReference type="STRING" id="662367.SAMN05216167_101808"/>
<dbReference type="SMART" id="SM00418">
    <property type="entry name" value="HTH_ARSR"/>
    <property type="match status" value="1"/>
</dbReference>
<dbReference type="GO" id="GO:0003700">
    <property type="term" value="F:DNA-binding transcription factor activity"/>
    <property type="evidence" value="ECO:0007669"/>
    <property type="project" value="InterPro"/>
</dbReference>
<evidence type="ECO:0000256" key="3">
    <source>
        <dbReference type="ARBA" id="ARBA00023163"/>
    </source>
</evidence>
<dbReference type="PROSITE" id="PS50987">
    <property type="entry name" value="HTH_ARSR_2"/>
    <property type="match status" value="1"/>
</dbReference>
<dbReference type="GO" id="GO:0003677">
    <property type="term" value="F:DNA binding"/>
    <property type="evidence" value="ECO:0007669"/>
    <property type="project" value="UniProtKB-KW"/>
</dbReference>
<sequence>MLRMLYKAIMDCKFIEKAAGAIADKSRLSILIELRKKETLTNAEVMDLVGLSQPCVSHHIKLLIDSGLVNSSKEGRNVHLQLNKEAVQQLSSFLDGLV</sequence>
<proteinExistence type="predicted"/>
<evidence type="ECO:0000256" key="1">
    <source>
        <dbReference type="ARBA" id="ARBA00023015"/>
    </source>
</evidence>
<dbReference type="Proteomes" id="UP000198598">
    <property type="component" value="Unassembled WGS sequence"/>
</dbReference>
<dbReference type="AlphaFoldDB" id="A0A1I1HYG2"/>
<organism evidence="5 6">
    <name type="scientific">Spirosoma endophyticum</name>
    <dbReference type="NCBI Taxonomy" id="662367"/>
    <lineage>
        <taxon>Bacteria</taxon>
        <taxon>Pseudomonadati</taxon>
        <taxon>Bacteroidota</taxon>
        <taxon>Cytophagia</taxon>
        <taxon>Cytophagales</taxon>
        <taxon>Cytophagaceae</taxon>
        <taxon>Spirosoma</taxon>
    </lineage>
</organism>
<dbReference type="CDD" id="cd00090">
    <property type="entry name" value="HTH_ARSR"/>
    <property type="match status" value="1"/>
</dbReference>
<dbReference type="SUPFAM" id="SSF46785">
    <property type="entry name" value="Winged helix' DNA-binding domain"/>
    <property type="match status" value="1"/>
</dbReference>
<dbReference type="InterPro" id="IPR001845">
    <property type="entry name" value="HTH_ArsR_DNA-bd_dom"/>
</dbReference>
<reference evidence="5 6" key="1">
    <citation type="submission" date="2016-10" db="EMBL/GenBank/DDBJ databases">
        <authorList>
            <person name="de Groot N.N."/>
        </authorList>
    </citation>
    <scope>NUCLEOTIDE SEQUENCE [LARGE SCALE GENOMIC DNA]</scope>
    <source>
        <strain evidence="5 6">DSM 26130</strain>
    </source>
</reference>
<dbReference type="PANTHER" id="PTHR33154:SF33">
    <property type="entry name" value="TRANSCRIPTIONAL REPRESSOR SDPR"/>
    <property type="match status" value="1"/>
</dbReference>
<dbReference type="NCBIfam" id="NF033788">
    <property type="entry name" value="HTH_metalloreg"/>
    <property type="match status" value="1"/>
</dbReference>
<accession>A0A1I1HYG2</accession>